<dbReference type="InterPro" id="IPR001584">
    <property type="entry name" value="Integrase_cat-core"/>
</dbReference>
<dbReference type="Proteomes" id="UP000694240">
    <property type="component" value="Chromosome 9"/>
</dbReference>
<sequence>MSGGSTPDSSIDETLKAMQQTMSEMSQKFSDVEKAVDTLKTTQVSLGQSVSTIQSRVRSLGAGNTVGVRRSMFNSPSSLVRNETNEQTTPNPAIQPVEGETQLGDEDQLVDQYEQESFDQLETMRKVSQELKEMKSKFHQATSSEPDINRVIEEARRTPFIPRIANLRIKDSRKLKLDPYSGLEDPKSYLAAFLIAAGRVELDEVDEDAGYCKLFSENLCGQALMWFTQLEPGSINNFDELSAVFLKQYSILMDKSVSDADLWNLTQGPNESLRAFITKFKGVLSKLPRISQQSALSALRKGLWHDSRFKEDLILHKPDTIQDALFRANNWMEVEDEKESFAKRNKQAKPAVTFPTKKFEPRENQGPKKFGSQPLNNTVGKQFQGKGRSNTWIRDESLYCDIHKVTGLLTEDCSVLKKHLAELWASGDLSKFKIEDFVKEYHEAKDNSKDQSSKRPRLSNEEEPRSSKGKINVILGGSKLCRDTVSAKKKHRRNVSLKASLGEEADFQGASISFDEEETRHLERPHDDALVITLDVANFEVSRILIDTGSSVDLIFLGTLERMGISREDIVGPPSPLVAFTRATYQRLVNRMFHKHLGKTMEVYIDDMLVKSLKKEDHIKHLEECFEILNQYQMKLNPAKCTFGVPSGEFLGYIVTKRGIEANPNQINAFLNMPSPKNFKEVQRLTGRIAALNRFISRSTDKSLPFYQILKGNKGFLWDEKCEEAFGQLKAYLTTPPGLSKPEVDKKLYLYVSVSKHAVSGVLVREDRGEQKPIYYISKSMTDPETRYTMMEKLALAVVTSARKLRPYFQSHPIEVLTNQPLRTILHSPNQSGRLAKWAVELSEYDIEYKSRVSMKAQVLADFLTELPVLGTPEQPENQTWKLYVDGSSSKQGSGVGIKLESPTSENLEQSFRLLFNASNNEAEYEALIAGLRLAQGVGAEEVVAYCDSQLVVNQFNGDYEAKDLRMEAYLEVVKGLSKDFKKFELIRIPRGENTTADALAALASTSDPELKRIIPVECISERSIKTDKEALVVTRSRAAARERGEPEVELPPVIRRKSKKHNKEPNILPETVIETEPLIEHDHPEPDLEPNEHPEPELRVFHESDQIPAKDWGADWREPIKHYIMTGELPKNKWQARKMRIVSAKFCLSKDTLYKRGVSDPYLLCIFGPEVEIVVREVHEAEAYASIKDSAVNTFIWKNIICRHGVPYEIVTDNGPQFISHEFEAFCSEWGIKVSYSIPRYPQGNGQAEAANKTILSNLKKRLSHLKGGWYNELQPVLWAYRTTPRRPTGETPFSLVYGMEAVVPAELNVPGLRRTEAPLNEEENSAMLDDSLDTINERRDQALIRIQNYQQAAARYYNSKVKSRPFFVGDYVLRRVFDNKKEEGAGKLGINWEGPYIITEVVRNGVYKLKDLEDNPVQRPWNVINLKKFYV</sequence>
<name>A0A8T2A690_9BRAS</name>
<proteinExistence type="predicted"/>
<reference evidence="4 5" key="1">
    <citation type="submission" date="2020-12" db="EMBL/GenBank/DDBJ databases">
        <title>Concerted genomic and epigenomic changes stabilize Arabidopsis allopolyploids.</title>
        <authorList>
            <person name="Chen Z."/>
        </authorList>
    </citation>
    <scope>NUCLEOTIDE SEQUENCE [LARGE SCALE GENOMIC DNA]</scope>
    <source>
        <strain evidence="4">Allo738</strain>
        <tissue evidence="4">Leaf</tissue>
    </source>
</reference>
<gene>
    <name evidence="4" type="ORF">ISN45_Aa04g009570</name>
</gene>
<dbReference type="EMBL" id="JAEFBK010000009">
    <property type="protein sequence ID" value="KAG7568120.1"/>
    <property type="molecule type" value="Genomic_DNA"/>
</dbReference>
<dbReference type="InterPro" id="IPR000477">
    <property type="entry name" value="RT_dom"/>
</dbReference>
<dbReference type="GO" id="GO:0015074">
    <property type="term" value="P:DNA integration"/>
    <property type="evidence" value="ECO:0007669"/>
    <property type="project" value="InterPro"/>
</dbReference>
<dbReference type="CDD" id="cd01647">
    <property type="entry name" value="RT_LTR"/>
    <property type="match status" value="1"/>
</dbReference>
<dbReference type="Pfam" id="PF00078">
    <property type="entry name" value="RVT_1"/>
    <property type="match status" value="1"/>
</dbReference>
<feature type="domain" description="RNase H type-1" evidence="2">
    <location>
        <begin position="877"/>
        <end position="1006"/>
    </location>
</feature>
<evidence type="ECO:0000259" key="2">
    <source>
        <dbReference type="PROSITE" id="PS50879"/>
    </source>
</evidence>
<comment type="caution">
    <text evidence="4">The sequence shown here is derived from an EMBL/GenBank/DDBJ whole genome shotgun (WGS) entry which is preliminary data.</text>
</comment>
<dbReference type="Pfam" id="PF00665">
    <property type="entry name" value="rve"/>
    <property type="match status" value="1"/>
</dbReference>
<dbReference type="Pfam" id="PF17919">
    <property type="entry name" value="RT_RNaseH_2"/>
    <property type="match status" value="1"/>
</dbReference>
<feature type="domain" description="Integrase catalytic" evidence="3">
    <location>
        <begin position="1127"/>
        <end position="1302"/>
    </location>
</feature>
<feature type="region of interest" description="Disordered" evidence="1">
    <location>
        <begin position="358"/>
        <end position="384"/>
    </location>
</feature>
<evidence type="ECO:0000313" key="4">
    <source>
        <dbReference type="EMBL" id="KAG7568120.1"/>
    </source>
</evidence>
<evidence type="ECO:0000259" key="3">
    <source>
        <dbReference type="PROSITE" id="PS50994"/>
    </source>
</evidence>
<evidence type="ECO:0000256" key="1">
    <source>
        <dbReference type="SAM" id="MobiDB-lite"/>
    </source>
</evidence>
<dbReference type="PANTHER" id="PTHR48475:SF2">
    <property type="entry name" value="RIBONUCLEASE H"/>
    <property type="match status" value="1"/>
</dbReference>
<feature type="compositionally biased region" description="Basic and acidic residues" evidence="1">
    <location>
        <begin position="443"/>
        <end position="466"/>
    </location>
</feature>
<dbReference type="GO" id="GO:0003676">
    <property type="term" value="F:nucleic acid binding"/>
    <property type="evidence" value="ECO:0007669"/>
    <property type="project" value="InterPro"/>
</dbReference>
<dbReference type="CDD" id="cd09274">
    <property type="entry name" value="RNase_HI_RT_Ty3"/>
    <property type="match status" value="1"/>
</dbReference>
<dbReference type="PROSITE" id="PS50879">
    <property type="entry name" value="RNASE_H_1"/>
    <property type="match status" value="1"/>
</dbReference>
<dbReference type="PROSITE" id="PS50994">
    <property type="entry name" value="INTEGRASE"/>
    <property type="match status" value="1"/>
</dbReference>
<accession>A0A8T2A690</accession>
<dbReference type="Pfam" id="PF13456">
    <property type="entry name" value="RVT_3"/>
    <property type="match status" value="1"/>
</dbReference>
<keyword evidence="5" id="KW-1185">Reference proteome</keyword>
<evidence type="ECO:0000313" key="5">
    <source>
        <dbReference type="Proteomes" id="UP000694240"/>
    </source>
</evidence>
<dbReference type="CDD" id="cd09279">
    <property type="entry name" value="RNase_HI_like"/>
    <property type="match status" value="1"/>
</dbReference>
<feature type="region of interest" description="Disordered" evidence="1">
    <location>
        <begin position="443"/>
        <end position="469"/>
    </location>
</feature>
<dbReference type="InterPro" id="IPR041577">
    <property type="entry name" value="RT_RNaseH_2"/>
</dbReference>
<dbReference type="Pfam" id="PF03732">
    <property type="entry name" value="Retrotrans_gag"/>
    <property type="match status" value="1"/>
</dbReference>
<protein>
    <submittedName>
        <fullName evidence="4">Ribonuclease H domain</fullName>
    </submittedName>
</protein>
<dbReference type="InterPro" id="IPR002156">
    <property type="entry name" value="RNaseH_domain"/>
</dbReference>
<dbReference type="GO" id="GO:0004523">
    <property type="term" value="F:RNA-DNA hybrid ribonuclease activity"/>
    <property type="evidence" value="ECO:0007669"/>
    <property type="project" value="InterPro"/>
</dbReference>
<organism evidence="4 5">
    <name type="scientific">Arabidopsis thaliana x Arabidopsis arenosa</name>
    <dbReference type="NCBI Taxonomy" id="1240361"/>
    <lineage>
        <taxon>Eukaryota</taxon>
        <taxon>Viridiplantae</taxon>
        <taxon>Streptophyta</taxon>
        <taxon>Embryophyta</taxon>
        <taxon>Tracheophyta</taxon>
        <taxon>Spermatophyta</taxon>
        <taxon>Magnoliopsida</taxon>
        <taxon>eudicotyledons</taxon>
        <taxon>Gunneridae</taxon>
        <taxon>Pentapetalae</taxon>
        <taxon>rosids</taxon>
        <taxon>malvids</taxon>
        <taxon>Brassicales</taxon>
        <taxon>Brassicaceae</taxon>
        <taxon>Camelineae</taxon>
        <taxon>Arabidopsis</taxon>
    </lineage>
</organism>
<feature type="compositionally biased region" description="Polar residues" evidence="1">
    <location>
        <begin position="373"/>
        <end position="384"/>
    </location>
</feature>
<dbReference type="PANTHER" id="PTHR48475">
    <property type="entry name" value="RIBONUCLEASE H"/>
    <property type="match status" value="1"/>
</dbReference>
<dbReference type="InterPro" id="IPR005162">
    <property type="entry name" value="Retrotrans_gag_dom"/>
</dbReference>